<sequence>MKNGKHIDLRLKSLYSFDRNYETPKLYNHTGQLNCNHNKPSTNCFHSENNDDDDSI</sequence>
<name>A0A183KJH3_9TREM</name>
<organism evidence="1">
    <name type="scientific">Schistosoma curassoni</name>
    <dbReference type="NCBI Taxonomy" id="6186"/>
    <lineage>
        <taxon>Eukaryota</taxon>
        <taxon>Metazoa</taxon>
        <taxon>Spiralia</taxon>
        <taxon>Lophotrochozoa</taxon>
        <taxon>Platyhelminthes</taxon>
        <taxon>Trematoda</taxon>
        <taxon>Digenea</taxon>
        <taxon>Strigeidida</taxon>
        <taxon>Schistosomatoidea</taxon>
        <taxon>Schistosomatidae</taxon>
        <taxon>Schistosoma</taxon>
    </lineage>
</organism>
<accession>A0A183KJH3</accession>
<protein>
    <submittedName>
        <fullName evidence="1">Uncharacterized protein</fullName>
    </submittedName>
</protein>
<reference evidence="1" key="1">
    <citation type="submission" date="2016-06" db="UniProtKB">
        <authorList>
            <consortium name="WormBaseParasite"/>
        </authorList>
    </citation>
    <scope>IDENTIFICATION</scope>
</reference>
<dbReference type="WBParaSite" id="SCUD_0001518201-mRNA-1">
    <property type="protein sequence ID" value="SCUD_0001518201-mRNA-1"/>
    <property type="gene ID" value="SCUD_0001518201"/>
</dbReference>
<evidence type="ECO:0000313" key="1">
    <source>
        <dbReference type="WBParaSite" id="SCUD_0001518201-mRNA-1"/>
    </source>
</evidence>
<proteinExistence type="predicted"/>
<dbReference type="AlphaFoldDB" id="A0A183KJH3"/>